<name>A0ABV5HVZ0_9RHOB</name>
<feature type="region of interest" description="Disordered" evidence="1">
    <location>
        <begin position="33"/>
        <end position="52"/>
    </location>
</feature>
<comment type="caution">
    <text evidence="3">The sequence shown here is derived from an EMBL/GenBank/DDBJ whole genome shotgun (WGS) entry which is preliminary data.</text>
</comment>
<evidence type="ECO:0000256" key="2">
    <source>
        <dbReference type="SAM" id="SignalP"/>
    </source>
</evidence>
<dbReference type="EMBL" id="JBHMEC010000003">
    <property type="protein sequence ID" value="MFB9148587.1"/>
    <property type="molecule type" value="Genomic_DNA"/>
</dbReference>
<dbReference type="Proteomes" id="UP001589670">
    <property type="component" value="Unassembled WGS sequence"/>
</dbReference>
<organism evidence="3 4">
    <name type="scientific">Roseovarius ramblicola</name>
    <dbReference type="NCBI Taxonomy" id="2022336"/>
    <lineage>
        <taxon>Bacteria</taxon>
        <taxon>Pseudomonadati</taxon>
        <taxon>Pseudomonadota</taxon>
        <taxon>Alphaproteobacteria</taxon>
        <taxon>Rhodobacterales</taxon>
        <taxon>Roseobacteraceae</taxon>
        <taxon>Roseovarius</taxon>
    </lineage>
</organism>
<protein>
    <submittedName>
        <fullName evidence="3">Uncharacterized protein</fullName>
    </submittedName>
</protein>
<feature type="chain" id="PRO_5045651341" evidence="2">
    <location>
        <begin position="22"/>
        <end position="52"/>
    </location>
</feature>
<keyword evidence="2" id="KW-0732">Signal</keyword>
<evidence type="ECO:0000256" key="1">
    <source>
        <dbReference type="SAM" id="MobiDB-lite"/>
    </source>
</evidence>
<evidence type="ECO:0000313" key="3">
    <source>
        <dbReference type="EMBL" id="MFB9148587.1"/>
    </source>
</evidence>
<gene>
    <name evidence="3" type="ORF">ACFFU4_02340</name>
</gene>
<reference evidence="3 4" key="1">
    <citation type="submission" date="2024-09" db="EMBL/GenBank/DDBJ databases">
        <authorList>
            <person name="Sun Q."/>
            <person name="Mori K."/>
        </authorList>
    </citation>
    <scope>NUCLEOTIDE SEQUENCE [LARGE SCALE GENOMIC DNA]</scope>
    <source>
        <strain evidence="3 4">CECT 9424</strain>
    </source>
</reference>
<keyword evidence="4" id="KW-1185">Reference proteome</keyword>
<accession>A0ABV5HVZ0</accession>
<feature type="signal peptide" evidence="2">
    <location>
        <begin position="1"/>
        <end position="21"/>
    </location>
</feature>
<dbReference type="RefSeq" id="WP_377066654.1">
    <property type="nucleotide sequence ID" value="NZ_JBHMEC010000003.1"/>
</dbReference>
<sequence length="52" mass="5313">MKPTLTALAIGLTLAAAPAAAFNVDMSSLFPTLTYPEPAPQPVTQGPAGMDR</sequence>
<evidence type="ECO:0000313" key="4">
    <source>
        <dbReference type="Proteomes" id="UP001589670"/>
    </source>
</evidence>
<proteinExistence type="predicted"/>